<dbReference type="AlphaFoldDB" id="A0A3A1QV17"/>
<accession>A0A3A1QV17</accession>
<keyword evidence="3" id="KW-1185">Reference proteome</keyword>
<evidence type="ECO:0000256" key="1">
    <source>
        <dbReference type="SAM" id="Phobius"/>
    </source>
</evidence>
<keyword evidence="1" id="KW-1133">Transmembrane helix</keyword>
<sequence length="107" mass="11957">MFRSNEGFGTAEALVAVSTIFMVLGLFIPMAVGMISAMEKKENALIAARVLYEHLEEETFTGSPESSFYQRQGQVYEIVKKEGAVCIQYKNHTGDDQINCLEERGIE</sequence>
<organism evidence="2 3">
    <name type="scientific">Bacillus salacetis</name>
    <dbReference type="NCBI Taxonomy" id="2315464"/>
    <lineage>
        <taxon>Bacteria</taxon>
        <taxon>Bacillati</taxon>
        <taxon>Bacillota</taxon>
        <taxon>Bacilli</taxon>
        <taxon>Bacillales</taxon>
        <taxon>Bacillaceae</taxon>
        <taxon>Bacillus</taxon>
    </lineage>
</organism>
<dbReference type="EMBL" id="QXIR01000023">
    <property type="protein sequence ID" value="RIW31074.1"/>
    <property type="molecule type" value="Genomic_DNA"/>
</dbReference>
<protein>
    <recommendedName>
        <fullName evidence="4">Type II secretion system protein</fullName>
    </recommendedName>
</protein>
<gene>
    <name evidence="2" type="ORF">D3H55_15825</name>
</gene>
<evidence type="ECO:0000313" key="3">
    <source>
        <dbReference type="Proteomes" id="UP000265801"/>
    </source>
</evidence>
<feature type="transmembrane region" description="Helical" evidence="1">
    <location>
        <begin position="13"/>
        <end position="35"/>
    </location>
</feature>
<dbReference type="Proteomes" id="UP000265801">
    <property type="component" value="Unassembled WGS sequence"/>
</dbReference>
<keyword evidence="1" id="KW-0812">Transmembrane</keyword>
<reference evidence="2 3" key="1">
    <citation type="submission" date="2018-09" db="EMBL/GenBank/DDBJ databases">
        <title>Bacillus saliacetes sp. nov., isolated from Thai shrimp paste (Ka-pi).</title>
        <authorList>
            <person name="Daroonpunt R."/>
            <person name="Tanasupawat S."/>
            <person name="Yiamsombut S."/>
        </authorList>
    </citation>
    <scope>NUCLEOTIDE SEQUENCE [LARGE SCALE GENOMIC DNA]</scope>
    <source>
        <strain evidence="2 3">SKP7-4</strain>
    </source>
</reference>
<dbReference type="RefSeq" id="WP_119548292.1">
    <property type="nucleotide sequence ID" value="NZ_QXIR01000023.1"/>
</dbReference>
<proteinExistence type="predicted"/>
<evidence type="ECO:0000313" key="2">
    <source>
        <dbReference type="EMBL" id="RIW31074.1"/>
    </source>
</evidence>
<evidence type="ECO:0008006" key="4">
    <source>
        <dbReference type="Google" id="ProtNLM"/>
    </source>
</evidence>
<comment type="caution">
    <text evidence="2">The sequence shown here is derived from an EMBL/GenBank/DDBJ whole genome shotgun (WGS) entry which is preliminary data.</text>
</comment>
<dbReference type="OrthoDB" id="2889216at2"/>
<keyword evidence="1" id="KW-0472">Membrane</keyword>
<name>A0A3A1QV17_9BACI</name>